<evidence type="ECO:0000313" key="2">
    <source>
        <dbReference type="Proteomes" id="UP000499080"/>
    </source>
</evidence>
<sequence>MKRSLIPVTPSDFILQTYGYKIFLRAGALLEPSESSCEDSSFQEELISGISDFVDLNYGLLTQEAEECDSFDKAVECLVQMKYDQREMYNTVLIFLATHQHPDDFTTVMKKILEKLESEASLPPRPYFSSRLLVPIVKIDYRLSDGTKTSTALHLTTICE</sequence>
<reference evidence="1 2" key="1">
    <citation type="journal article" date="2019" name="Sci. Rep.">
        <title>Orb-weaving spider Araneus ventricosus genome elucidates the spidroin gene catalogue.</title>
        <authorList>
            <person name="Kono N."/>
            <person name="Nakamura H."/>
            <person name="Ohtoshi R."/>
            <person name="Moran D.A.P."/>
            <person name="Shinohara A."/>
            <person name="Yoshida Y."/>
            <person name="Fujiwara M."/>
            <person name="Mori M."/>
            <person name="Tomita M."/>
            <person name="Arakawa K."/>
        </authorList>
    </citation>
    <scope>NUCLEOTIDE SEQUENCE [LARGE SCALE GENOMIC DNA]</scope>
</reference>
<dbReference type="EMBL" id="BGPR01013590">
    <property type="protein sequence ID" value="GBN61325.1"/>
    <property type="molecule type" value="Genomic_DNA"/>
</dbReference>
<organism evidence="1 2">
    <name type="scientific">Araneus ventricosus</name>
    <name type="common">Orbweaver spider</name>
    <name type="synonym">Epeira ventricosa</name>
    <dbReference type="NCBI Taxonomy" id="182803"/>
    <lineage>
        <taxon>Eukaryota</taxon>
        <taxon>Metazoa</taxon>
        <taxon>Ecdysozoa</taxon>
        <taxon>Arthropoda</taxon>
        <taxon>Chelicerata</taxon>
        <taxon>Arachnida</taxon>
        <taxon>Araneae</taxon>
        <taxon>Araneomorphae</taxon>
        <taxon>Entelegynae</taxon>
        <taxon>Araneoidea</taxon>
        <taxon>Araneidae</taxon>
        <taxon>Araneus</taxon>
    </lineage>
</organism>
<proteinExistence type="predicted"/>
<keyword evidence="2" id="KW-1185">Reference proteome</keyword>
<accession>A0A4Y2QAU5</accession>
<comment type="caution">
    <text evidence="1">The sequence shown here is derived from an EMBL/GenBank/DDBJ whole genome shotgun (WGS) entry which is preliminary data.</text>
</comment>
<dbReference type="AlphaFoldDB" id="A0A4Y2QAU5"/>
<dbReference type="Proteomes" id="UP000499080">
    <property type="component" value="Unassembled WGS sequence"/>
</dbReference>
<gene>
    <name evidence="1" type="ORF">AVEN_210779_1</name>
</gene>
<evidence type="ECO:0000313" key="1">
    <source>
        <dbReference type="EMBL" id="GBN61325.1"/>
    </source>
</evidence>
<protein>
    <submittedName>
        <fullName evidence="1">Uncharacterized protein</fullName>
    </submittedName>
</protein>
<name>A0A4Y2QAU5_ARAVE</name>